<reference evidence="3 4" key="1">
    <citation type="journal article" date="2018" name="PLoS ONE">
        <title>The draft genome of Kipferlia bialata reveals reductive genome evolution in fornicate parasites.</title>
        <authorList>
            <person name="Tanifuji G."/>
            <person name="Takabayashi S."/>
            <person name="Kume K."/>
            <person name="Takagi M."/>
            <person name="Nakayama T."/>
            <person name="Kamikawa R."/>
            <person name="Inagaki Y."/>
            <person name="Hashimoto T."/>
        </authorList>
    </citation>
    <scope>NUCLEOTIDE SEQUENCE [LARGE SCALE GENOMIC DNA]</scope>
    <source>
        <strain evidence="3">NY0173</strain>
    </source>
</reference>
<comment type="caution">
    <text evidence="3">The sequence shown here is derived from an EMBL/GenBank/DDBJ whole genome shotgun (WGS) entry which is preliminary data.</text>
</comment>
<name>A0A391NRP1_9EUKA</name>
<evidence type="ECO:0000256" key="1">
    <source>
        <dbReference type="SAM" id="MobiDB-lite"/>
    </source>
</evidence>
<organism evidence="3 4">
    <name type="scientific">Kipferlia bialata</name>
    <dbReference type="NCBI Taxonomy" id="797122"/>
    <lineage>
        <taxon>Eukaryota</taxon>
        <taxon>Metamonada</taxon>
        <taxon>Carpediemonas-like organisms</taxon>
        <taxon>Kipferlia</taxon>
    </lineage>
</organism>
<dbReference type="EMBL" id="BDIP01006012">
    <property type="protein sequence ID" value="GCA64061.1"/>
    <property type="molecule type" value="Genomic_DNA"/>
</dbReference>
<feature type="compositionally biased region" description="Polar residues" evidence="1">
    <location>
        <begin position="64"/>
        <end position="73"/>
    </location>
</feature>
<feature type="non-terminal residue" evidence="3">
    <location>
        <position position="73"/>
    </location>
</feature>
<dbReference type="SUPFAM" id="SSF160240">
    <property type="entry name" value="Cation efflux protein cytoplasmic domain-like"/>
    <property type="match status" value="1"/>
</dbReference>
<keyword evidence="4" id="KW-1185">Reference proteome</keyword>
<dbReference type="OrthoDB" id="78296at2759"/>
<feature type="compositionally biased region" description="Basic and acidic residues" evidence="1">
    <location>
        <begin position="51"/>
        <end position="60"/>
    </location>
</feature>
<dbReference type="Gene3D" id="3.30.70.1350">
    <property type="entry name" value="Cation efflux protein, cytoplasmic domain"/>
    <property type="match status" value="1"/>
</dbReference>
<protein>
    <recommendedName>
        <fullName evidence="2">Cation efflux protein cytoplasmic domain-containing protein</fullName>
    </recommendedName>
</protein>
<feature type="region of interest" description="Disordered" evidence="1">
    <location>
        <begin position="51"/>
        <end position="73"/>
    </location>
</feature>
<dbReference type="Proteomes" id="UP000265618">
    <property type="component" value="Unassembled WGS sequence"/>
</dbReference>
<feature type="domain" description="Cation efflux protein cytoplasmic" evidence="2">
    <location>
        <begin position="3"/>
        <end position="44"/>
    </location>
</feature>
<dbReference type="InterPro" id="IPR027470">
    <property type="entry name" value="Cation_efflux_CTD"/>
</dbReference>
<gene>
    <name evidence="3" type="ORF">KIPB_013041</name>
</gene>
<evidence type="ECO:0000313" key="4">
    <source>
        <dbReference type="Proteomes" id="UP000265618"/>
    </source>
</evidence>
<dbReference type="InterPro" id="IPR036837">
    <property type="entry name" value="Cation_efflux_CTD_sf"/>
</dbReference>
<accession>A0A391NRP1</accession>
<evidence type="ECO:0000313" key="3">
    <source>
        <dbReference type="EMBL" id="GCA64061.1"/>
    </source>
</evidence>
<dbReference type="Pfam" id="PF16916">
    <property type="entry name" value="ZT_dimer"/>
    <property type="match status" value="1"/>
</dbReference>
<proteinExistence type="predicted"/>
<dbReference type="AlphaFoldDB" id="A0A391NRP1"/>
<evidence type="ECO:0000259" key="2">
    <source>
        <dbReference type="Pfam" id="PF16916"/>
    </source>
</evidence>
<sequence>VLCEVHVVLPKNLDLTQAHDISTYITNALEGETDVSKAYVHIDTFIDHRFSKNGDQEGKGDVFGSSNDLNAMT</sequence>